<dbReference type="EMBL" id="HACG01010646">
    <property type="protein sequence ID" value="CEK57511.1"/>
    <property type="molecule type" value="Transcribed_RNA"/>
</dbReference>
<protein>
    <submittedName>
        <fullName evidence="1">Uncharacterized protein</fullName>
    </submittedName>
</protein>
<organism evidence="1">
    <name type="scientific">Arion vulgaris</name>
    <dbReference type="NCBI Taxonomy" id="1028688"/>
    <lineage>
        <taxon>Eukaryota</taxon>
        <taxon>Metazoa</taxon>
        <taxon>Spiralia</taxon>
        <taxon>Lophotrochozoa</taxon>
        <taxon>Mollusca</taxon>
        <taxon>Gastropoda</taxon>
        <taxon>Heterobranchia</taxon>
        <taxon>Euthyneura</taxon>
        <taxon>Panpulmonata</taxon>
        <taxon>Eupulmonata</taxon>
        <taxon>Stylommatophora</taxon>
        <taxon>Helicina</taxon>
        <taxon>Arionoidea</taxon>
        <taxon>Arionidae</taxon>
        <taxon>Arion</taxon>
    </lineage>
</organism>
<reference evidence="1" key="1">
    <citation type="submission" date="2014-12" db="EMBL/GenBank/DDBJ databases">
        <title>Insight into the proteome of Arion vulgaris.</title>
        <authorList>
            <person name="Aradska J."/>
            <person name="Bulat T."/>
            <person name="Smidak R."/>
            <person name="Sarate P."/>
            <person name="Gangsoo J."/>
            <person name="Sialana F."/>
            <person name="Bilban M."/>
            <person name="Lubec G."/>
        </authorList>
    </citation>
    <scope>NUCLEOTIDE SEQUENCE</scope>
    <source>
        <tissue evidence="1">Skin</tissue>
    </source>
</reference>
<dbReference type="AlphaFoldDB" id="A0A0B6YP20"/>
<accession>A0A0B6YP20</accession>
<sequence length="62" mass="7043">MNLINNSWCSIPGAVSFPVILAEYGYLNFLSWIKFEIVHVAFVEVKCSSAYIFSQMKVTAHQ</sequence>
<evidence type="ECO:0000313" key="1">
    <source>
        <dbReference type="EMBL" id="CEK57511.1"/>
    </source>
</evidence>
<gene>
    <name evidence="1" type="primary">ORF30347</name>
</gene>
<name>A0A0B6YP20_9EUPU</name>
<proteinExistence type="predicted"/>